<dbReference type="RefSeq" id="WP_008836187.1">
    <property type="nucleotide sequence ID" value="NZ_AHAM01000097.1"/>
</dbReference>
<name>H0HQX7_9HYPH</name>
<dbReference type="Proteomes" id="UP000003250">
    <property type="component" value="Unassembled WGS sequence"/>
</dbReference>
<organism evidence="1 2">
    <name type="scientific">Mesorhizobium alhagi CCNWXJ12-2</name>
    <dbReference type="NCBI Taxonomy" id="1107882"/>
    <lineage>
        <taxon>Bacteria</taxon>
        <taxon>Pseudomonadati</taxon>
        <taxon>Pseudomonadota</taxon>
        <taxon>Alphaproteobacteria</taxon>
        <taxon>Hyphomicrobiales</taxon>
        <taxon>Phyllobacteriaceae</taxon>
        <taxon>Allomesorhizobium</taxon>
    </lineage>
</organism>
<protein>
    <submittedName>
        <fullName evidence="1">Uncharacterized protein</fullName>
    </submittedName>
</protein>
<evidence type="ECO:0000313" key="1">
    <source>
        <dbReference type="EMBL" id="EHK56839.1"/>
    </source>
</evidence>
<proteinExistence type="predicted"/>
<reference evidence="1 2" key="1">
    <citation type="journal article" date="2012" name="J. Bacteriol.">
        <title>Draft Genome Sequence of Mesorhizobium alhagi CCNWXJ12-2T, a Novel Salt-Resistant Species Isolated from the Desert of Northwestern China.</title>
        <authorList>
            <person name="Zhou M."/>
            <person name="Chen W."/>
            <person name="Chen H."/>
            <person name="Wei G."/>
        </authorList>
    </citation>
    <scope>NUCLEOTIDE SEQUENCE [LARGE SCALE GENOMIC DNA]</scope>
    <source>
        <strain evidence="1 2">CCNWXJ12-2</strain>
    </source>
</reference>
<dbReference type="AlphaFoldDB" id="H0HQX7"/>
<dbReference type="EMBL" id="AHAM01000097">
    <property type="protein sequence ID" value="EHK56839.1"/>
    <property type="molecule type" value="Genomic_DNA"/>
</dbReference>
<dbReference type="PATRIC" id="fig|1107882.3.peg.2506"/>
<accession>H0HQX7</accession>
<evidence type="ECO:0000313" key="2">
    <source>
        <dbReference type="Proteomes" id="UP000003250"/>
    </source>
</evidence>
<gene>
    <name evidence="1" type="ORF">MAXJ12_12797</name>
</gene>
<keyword evidence="2" id="KW-1185">Reference proteome</keyword>
<sequence>MLDNEEPRLRPAYLAGRLQALEALLLAACSELPERAMHHIARAADDIRREAEANRERSDIWRDRADGMWEVAVQLDEALSCQIEELGEGARVRTVQPAPIHPDEQLFPDKGW</sequence>